<dbReference type="Proteomes" id="UP001177140">
    <property type="component" value="Unassembled WGS sequence"/>
</dbReference>
<dbReference type="Gene3D" id="3.30.559.10">
    <property type="entry name" value="Chloramphenicol acetyltransferase-like domain"/>
    <property type="match status" value="2"/>
</dbReference>
<evidence type="ECO:0000313" key="5">
    <source>
        <dbReference type="Proteomes" id="UP001177140"/>
    </source>
</evidence>
<evidence type="ECO:0000313" key="4">
    <source>
        <dbReference type="EMBL" id="MCL7040364.1"/>
    </source>
</evidence>
<dbReference type="InterPro" id="IPR023213">
    <property type="entry name" value="CAT-like_dom_sf"/>
</dbReference>
<dbReference type="EMBL" id="JAJJMA010211400">
    <property type="protein sequence ID" value="MCL7040364.1"/>
    <property type="molecule type" value="Genomic_DNA"/>
</dbReference>
<gene>
    <name evidence="4" type="ORF">MKW94_006282</name>
</gene>
<reference evidence="4" key="1">
    <citation type="submission" date="2022-03" db="EMBL/GenBank/DDBJ databases">
        <title>A functionally conserved STORR gene fusion in Papaver species that diverged 16.8 million years ago.</title>
        <authorList>
            <person name="Catania T."/>
        </authorList>
    </citation>
    <scope>NUCLEOTIDE SEQUENCE</scope>
    <source>
        <strain evidence="4">S-191538</strain>
    </source>
</reference>
<comment type="similarity">
    <text evidence="1">Belongs to the plant acyltransferase family.</text>
</comment>
<evidence type="ECO:0008006" key="6">
    <source>
        <dbReference type="Google" id="ProtNLM"/>
    </source>
</evidence>
<evidence type="ECO:0000256" key="3">
    <source>
        <dbReference type="ARBA" id="ARBA00023315"/>
    </source>
</evidence>
<evidence type="ECO:0000256" key="1">
    <source>
        <dbReference type="ARBA" id="ARBA00009861"/>
    </source>
</evidence>
<dbReference type="AlphaFoldDB" id="A0AA42ASX9"/>
<protein>
    <recommendedName>
        <fullName evidence="6">Transferase</fullName>
    </recommendedName>
</protein>
<dbReference type="GO" id="GO:0016746">
    <property type="term" value="F:acyltransferase activity"/>
    <property type="evidence" value="ECO:0007669"/>
    <property type="project" value="UniProtKB-KW"/>
</dbReference>
<sequence length="447" mass="49614">MEVEIISKENIKPSSPTDHHLRTFKRSSLDPYCPPQYIPLILFYTPNPTDDHVNGTTNVVNLISDRLKRSLTETLTRFYPMAGRIRDDNTWVECTDEGVEYTETRINGKVSDFTMTSELLHQLVPVHTNLATEVPAVIQVNFFSCGGVAIAVCISHKMGDTSTYATFINSWAATARGASAAYPTFDSQSLFPIPGVPDTVTDLKECDSSDEEQHKTENLVTKRLVFDGAKVSALRGRIGETVTTLKYPTRVEAVSALIWNSAMKAGLATSAPPPPPAAKDQVSKMYIIVNVRKKMDPALSDSSFGNIFTMATAEASVTTSAGVDLDDLAGKIRVAIGRIDGDHVKRMQNEIDEEYARFWTAIGRIDGGYNEKKKKSWCNFPLYQIDFGFGTPVWVTSDALQVLGKNDIYLMDTRIGKGVEAWIKLKEEEMDVFLKNQELLEFATILD</sequence>
<keyword evidence="5" id="KW-1185">Reference proteome</keyword>
<proteinExistence type="inferred from homology"/>
<dbReference type="PANTHER" id="PTHR31623:SF17">
    <property type="entry name" value="F21J9.9"/>
    <property type="match status" value="1"/>
</dbReference>
<dbReference type="Pfam" id="PF02458">
    <property type="entry name" value="Transferase"/>
    <property type="match status" value="1"/>
</dbReference>
<accession>A0AA42ASX9</accession>
<organism evidence="4 5">
    <name type="scientific">Papaver nudicaule</name>
    <name type="common">Iceland poppy</name>
    <dbReference type="NCBI Taxonomy" id="74823"/>
    <lineage>
        <taxon>Eukaryota</taxon>
        <taxon>Viridiplantae</taxon>
        <taxon>Streptophyta</taxon>
        <taxon>Embryophyta</taxon>
        <taxon>Tracheophyta</taxon>
        <taxon>Spermatophyta</taxon>
        <taxon>Magnoliopsida</taxon>
        <taxon>Ranunculales</taxon>
        <taxon>Papaveraceae</taxon>
        <taxon>Papaveroideae</taxon>
        <taxon>Papaver</taxon>
    </lineage>
</organism>
<dbReference type="PANTHER" id="PTHR31623">
    <property type="entry name" value="F21J9.9"/>
    <property type="match status" value="1"/>
</dbReference>
<keyword evidence="3" id="KW-0012">Acyltransferase</keyword>
<name>A0AA42ASX9_PAPNU</name>
<keyword evidence="2" id="KW-0808">Transferase</keyword>
<evidence type="ECO:0000256" key="2">
    <source>
        <dbReference type="ARBA" id="ARBA00022679"/>
    </source>
</evidence>
<comment type="caution">
    <text evidence="4">The sequence shown here is derived from an EMBL/GenBank/DDBJ whole genome shotgun (WGS) entry which is preliminary data.</text>
</comment>